<evidence type="ECO:0000259" key="3">
    <source>
        <dbReference type="PROSITE" id="PS51635"/>
    </source>
</evidence>
<proteinExistence type="predicted"/>
<dbReference type="Pfam" id="PF01734">
    <property type="entry name" value="Patatin"/>
    <property type="match status" value="1"/>
</dbReference>
<name>A0ABN2S6X8_9MICO</name>
<evidence type="ECO:0000256" key="1">
    <source>
        <dbReference type="ARBA" id="ARBA00023098"/>
    </source>
</evidence>
<feature type="short sequence motif" description="GXSXG" evidence="2">
    <location>
        <begin position="76"/>
        <end position="80"/>
    </location>
</feature>
<dbReference type="Gene3D" id="3.40.1090.10">
    <property type="entry name" value="Cytosolic phospholipase A2 catalytic domain"/>
    <property type="match status" value="2"/>
</dbReference>
<organism evidence="4 5">
    <name type="scientific">Terrabacter lapilli</name>
    <dbReference type="NCBI Taxonomy" id="436231"/>
    <lineage>
        <taxon>Bacteria</taxon>
        <taxon>Bacillati</taxon>
        <taxon>Actinomycetota</taxon>
        <taxon>Actinomycetes</taxon>
        <taxon>Micrococcales</taxon>
        <taxon>Intrasporangiaceae</taxon>
        <taxon>Terrabacter</taxon>
    </lineage>
</organism>
<keyword evidence="2" id="KW-0442">Lipid degradation</keyword>
<gene>
    <name evidence="4" type="ORF">GCM10009817_22880</name>
</gene>
<feature type="short sequence motif" description="DGA/G" evidence="2">
    <location>
        <begin position="242"/>
        <end position="244"/>
    </location>
</feature>
<evidence type="ECO:0000313" key="4">
    <source>
        <dbReference type="EMBL" id="GAA1981229.1"/>
    </source>
</evidence>
<evidence type="ECO:0000256" key="2">
    <source>
        <dbReference type="PROSITE-ProRule" id="PRU01161"/>
    </source>
</evidence>
<dbReference type="PROSITE" id="PS51635">
    <property type="entry name" value="PNPLA"/>
    <property type="match status" value="1"/>
</dbReference>
<reference evidence="4 5" key="1">
    <citation type="journal article" date="2019" name="Int. J. Syst. Evol. Microbiol.">
        <title>The Global Catalogue of Microorganisms (GCM) 10K type strain sequencing project: providing services to taxonomists for standard genome sequencing and annotation.</title>
        <authorList>
            <consortium name="The Broad Institute Genomics Platform"/>
            <consortium name="The Broad Institute Genome Sequencing Center for Infectious Disease"/>
            <person name="Wu L."/>
            <person name="Ma J."/>
        </authorList>
    </citation>
    <scope>NUCLEOTIDE SEQUENCE [LARGE SCALE GENOMIC DNA]</scope>
    <source>
        <strain evidence="4 5">JCM 15628</strain>
    </source>
</reference>
<dbReference type="SUPFAM" id="SSF52151">
    <property type="entry name" value="FabD/lysophospholipase-like"/>
    <property type="match status" value="1"/>
</dbReference>
<protein>
    <recommendedName>
        <fullName evidence="3">PNPLA domain-containing protein</fullName>
    </recommendedName>
</protein>
<dbReference type="Proteomes" id="UP001500013">
    <property type="component" value="Unassembled WGS sequence"/>
</dbReference>
<keyword evidence="1 2" id="KW-0443">Lipid metabolism</keyword>
<evidence type="ECO:0000313" key="5">
    <source>
        <dbReference type="Proteomes" id="UP001500013"/>
    </source>
</evidence>
<feature type="active site" description="Proton acceptor" evidence="2">
    <location>
        <position position="242"/>
    </location>
</feature>
<dbReference type="InterPro" id="IPR016035">
    <property type="entry name" value="Acyl_Trfase/lysoPLipase"/>
</dbReference>
<keyword evidence="5" id="KW-1185">Reference proteome</keyword>
<keyword evidence="2" id="KW-0378">Hydrolase</keyword>
<sequence length="353" mass="37945">MTSGQPERRWPAGGWAQSPPYPCPSVGIPVKIEGMGGIGLVLGAGGVVGQAYHAGVLAMLEHDLGWDPRKADVIVGTSAGSITGMLLRAGIPAAELAAWTVRAPLSAEGRVLHHIAGTDLPEFPPFRPLDVLRRRPDLPGWRMLLRAAVRPTRFRPRVAALALLAPGDHDIVEQLRMLQEAEGRSWPEQPLWVCAVRRDDARRVVFGRPGSPEAPLHLAIAASCALPGYFAPVTIGRDSYIDGGSHSPTNAAILRELQLDLVVVVSPMSGPSGLPWDLYGASRWHAGRIARQEVNALRRTGTKVVVFRPGPAEHEVMGNDLMAKDRVDEIVQQAFIGAGAHAAEPHVRKILLS</sequence>
<comment type="caution">
    <text evidence="2">Lacks conserved residue(s) required for the propagation of feature annotation.</text>
</comment>
<comment type="caution">
    <text evidence="4">The sequence shown here is derived from an EMBL/GenBank/DDBJ whole genome shotgun (WGS) entry which is preliminary data.</text>
</comment>
<feature type="domain" description="PNPLA" evidence="3">
    <location>
        <begin position="41"/>
        <end position="255"/>
    </location>
</feature>
<dbReference type="InterPro" id="IPR002641">
    <property type="entry name" value="PNPLA_dom"/>
</dbReference>
<dbReference type="EMBL" id="BAAAPU010000007">
    <property type="protein sequence ID" value="GAA1981229.1"/>
    <property type="molecule type" value="Genomic_DNA"/>
</dbReference>
<accession>A0ABN2S6X8</accession>
<feature type="active site" description="Nucleophile" evidence="2">
    <location>
        <position position="78"/>
    </location>
</feature>